<dbReference type="RefSeq" id="WP_377816909.1">
    <property type="nucleotide sequence ID" value="NZ_JBHRSJ010000035.1"/>
</dbReference>
<dbReference type="PANTHER" id="PTHR30050">
    <property type="entry name" value="CHROMOSOMAL REPLICATION INITIATOR PROTEIN DNAA"/>
    <property type="match status" value="1"/>
</dbReference>
<proteinExistence type="predicted"/>
<feature type="domain" description="AAA+ ATPase" evidence="1">
    <location>
        <begin position="128"/>
        <end position="256"/>
    </location>
</feature>
<dbReference type="EMBL" id="JBHRSJ010000035">
    <property type="protein sequence ID" value="MFC2974652.1"/>
    <property type="molecule type" value="Genomic_DNA"/>
</dbReference>
<dbReference type="SUPFAM" id="SSF52540">
    <property type="entry name" value="P-loop containing nucleoside triphosphate hydrolases"/>
    <property type="match status" value="1"/>
</dbReference>
<dbReference type="CDD" id="cd00009">
    <property type="entry name" value="AAA"/>
    <property type="match status" value="1"/>
</dbReference>
<name>A0ABV7B1M8_9GAMM</name>
<evidence type="ECO:0000313" key="2">
    <source>
        <dbReference type="EMBL" id="MFC2974652.1"/>
    </source>
</evidence>
<evidence type="ECO:0000313" key="3">
    <source>
        <dbReference type="Proteomes" id="UP001595457"/>
    </source>
</evidence>
<keyword evidence="2" id="KW-0067">ATP-binding</keyword>
<dbReference type="Pfam" id="PF01695">
    <property type="entry name" value="IstB_IS21"/>
    <property type="match status" value="1"/>
</dbReference>
<sequence>MARNFNFTRRPEVVERDVLLTICPVPGHGGYMAAEVEQFDGSYRRQGCPKCLWEALNLAPIGSDARAQAAAMKRAERVNALLVGSGISPRFRECTLENYRTDGGNAAMVTALETCRQYVERFEEHYAAGRCLLLLGNVGTGKTHLASAMAQALIRQHLAAAVITTAGEVIRVAKEAMDRKAGYTERDVLNELAGFDLLVLDEVGAQAGTEYERGLLHEVIDRRYQSVLPTILISNLCAADLAKYIGDRALDRLRQGGGLRAGFTWESLRRRA</sequence>
<gene>
    <name evidence="2" type="ORF">ACFOJE_20890</name>
</gene>
<comment type="caution">
    <text evidence="2">The sequence shown here is derived from an EMBL/GenBank/DDBJ whole genome shotgun (WGS) entry which is preliminary data.</text>
</comment>
<dbReference type="InterPro" id="IPR003593">
    <property type="entry name" value="AAA+_ATPase"/>
</dbReference>
<protein>
    <submittedName>
        <fullName evidence="2">ATP-binding protein</fullName>
    </submittedName>
</protein>
<reference evidence="3" key="1">
    <citation type="journal article" date="2019" name="Int. J. Syst. Evol. Microbiol.">
        <title>The Global Catalogue of Microorganisms (GCM) 10K type strain sequencing project: providing services to taxonomists for standard genome sequencing and annotation.</title>
        <authorList>
            <consortium name="The Broad Institute Genomics Platform"/>
            <consortium name="The Broad Institute Genome Sequencing Center for Infectious Disease"/>
            <person name="Wu L."/>
            <person name="Ma J."/>
        </authorList>
    </citation>
    <scope>NUCLEOTIDE SEQUENCE [LARGE SCALE GENOMIC DNA]</scope>
    <source>
        <strain evidence="3">KCTC 62195</strain>
    </source>
</reference>
<accession>A0ABV7B1M8</accession>
<dbReference type="InterPro" id="IPR027417">
    <property type="entry name" value="P-loop_NTPase"/>
</dbReference>
<keyword evidence="2" id="KW-0547">Nucleotide-binding</keyword>
<dbReference type="InterPro" id="IPR002611">
    <property type="entry name" value="IstB_ATP-bd"/>
</dbReference>
<dbReference type="SMART" id="SM00382">
    <property type="entry name" value="AAA"/>
    <property type="match status" value="1"/>
</dbReference>
<evidence type="ECO:0000259" key="1">
    <source>
        <dbReference type="SMART" id="SM00382"/>
    </source>
</evidence>
<dbReference type="Proteomes" id="UP001595457">
    <property type="component" value="Unassembled WGS sequence"/>
</dbReference>
<dbReference type="Gene3D" id="3.40.50.300">
    <property type="entry name" value="P-loop containing nucleotide triphosphate hydrolases"/>
    <property type="match status" value="1"/>
</dbReference>
<dbReference type="PANTHER" id="PTHR30050:SF4">
    <property type="entry name" value="ATP-BINDING PROTEIN RV3427C IN INSERTION SEQUENCE-RELATED"/>
    <property type="match status" value="1"/>
</dbReference>
<keyword evidence="3" id="KW-1185">Reference proteome</keyword>
<dbReference type="GO" id="GO:0005524">
    <property type="term" value="F:ATP binding"/>
    <property type="evidence" value="ECO:0007669"/>
    <property type="project" value="UniProtKB-KW"/>
</dbReference>
<organism evidence="2 3">
    <name type="scientific">Azotobacter bryophylli</name>
    <dbReference type="NCBI Taxonomy" id="1986537"/>
    <lineage>
        <taxon>Bacteria</taxon>
        <taxon>Pseudomonadati</taxon>
        <taxon>Pseudomonadota</taxon>
        <taxon>Gammaproteobacteria</taxon>
        <taxon>Pseudomonadales</taxon>
        <taxon>Pseudomonadaceae</taxon>
        <taxon>Azotobacter</taxon>
    </lineage>
</organism>